<dbReference type="SUPFAM" id="SSF47413">
    <property type="entry name" value="lambda repressor-like DNA-binding domains"/>
    <property type="match status" value="1"/>
</dbReference>
<evidence type="ECO:0000313" key="5">
    <source>
        <dbReference type="EMBL" id="ABN63019.1"/>
    </source>
</evidence>
<dbReference type="PANTHER" id="PTHR46797:SF23">
    <property type="entry name" value="HTH-TYPE TRANSCRIPTIONAL REGULATOR SUTR"/>
    <property type="match status" value="1"/>
</dbReference>
<proteinExistence type="predicted"/>
<accession>A3D8F6</accession>
<feature type="domain" description="HTH cro/C1-type" evidence="4">
    <location>
        <begin position="12"/>
        <end position="66"/>
    </location>
</feature>
<dbReference type="PANTHER" id="PTHR46797">
    <property type="entry name" value="HTH-TYPE TRANSCRIPTIONAL REGULATOR"/>
    <property type="match status" value="1"/>
</dbReference>
<dbReference type="AlphaFoldDB" id="A3D8F6"/>
<dbReference type="GO" id="GO:0005829">
    <property type="term" value="C:cytosol"/>
    <property type="evidence" value="ECO:0007669"/>
    <property type="project" value="TreeGrafter"/>
</dbReference>
<dbReference type="Pfam" id="PF01381">
    <property type="entry name" value="HTH_3"/>
    <property type="match status" value="1"/>
</dbReference>
<evidence type="ECO:0000256" key="2">
    <source>
        <dbReference type="ARBA" id="ARBA00023125"/>
    </source>
</evidence>
<keyword evidence="2" id="KW-0238">DNA-binding</keyword>
<dbReference type="CDD" id="cd00093">
    <property type="entry name" value="HTH_XRE"/>
    <property type="match status" value="1"/>
</dbReference>
<dbReference type="InterPro" id="IPR050807">
    <property type="entry name" value="TransReg_Diox_bact_type"/>
</dbReference>
<dbReference type="Gene3D" id="1.10.260.40">
    <property type="entry name" value="lambda repressor-like DNA-binding domains"/>
    <property type="match status" value="1"/>
</dbReference>
<dbReference type="OrthoDB" id="9800901at2"/>
<dbReference type="GO" id="GO:0003700">
    <property type="term" value="F:DNA-binding transcription factor activity"/>
    <property type="evidence" value="ECO:0007669"/>
    <property type="project" value="TreeGrafter"/>
</dbReference>
<evidence type="ECO:0000256" key="3">
    <source>
        <dbReference type="ARBA" id="ARBA00023163"/>
    </source>
</evidence>
<dbReference type="PROSITE" id="PS50943">
    <property type="entry name" value="HTH_CROC1"/>
    <property type="match status" value="1"/>
</dbReference>
<name>A3D8F6_SHEB5</name>
<reference evidence="5 6" key="1">
    <citation type="submission" date="2007-02" db="EMBL/GenBank/DDBJ databases">
        <title>Complete sequence of chromosome of Shewanella baltica OS155.</title>
        <authorList>
            <consortium name="US DOE Joint Genome Institute"/>
            <person name="Copeland A."/>
            <person name="Lucas S."/>
            <person name="Lapidus A."/>
            <person name="Barry K."/>
            <person name="Detter J.C."/>
            <person name="Glavina del Rio T."/>
            <person name="Hammon N."/>
            <person name="Israni S."/>
            <person name="Dalin E."/>
            <person name="Tice H."/>
            <person name="Pitluck S."/>
            <person name="Sims D.R."/>
            <person name="Brettin T."/>
            <person name="Bruce D."/>
            <person name="Han C."/>
            <person name="Tapia R."/>
            <person name="Brainard J."/>
            <person name="Schmutz J."/>
            <person name="Larimer F."/>
            <person name="Land M."/>
            <person name="Hauser L."/>
            <person name="Kyrpides N."/>
            <person name="Mikhailova N."/>
            <person name="Brettar I."/>
            <person name="Klappenbach J."/>
            <person name="Konstantinidis K."/>
            <person name="Rodrigues J."/>
            <person name="Tiedje J."/>
            <person name="Richardson P."/>
        </authorList>
    </citation>
    <scope>NUCLEOTIDE SEQUENCE [LARGE SCALE GENOMIC DNA]</scope>
    <source>
        <strain evidence="6">OS155 / ATCC BAA-1091</strain>
    </source>
</reference>
<evidence type="ECO:0000259" key="4">
    <source>
        <dbReference type="PROSITE" id="PS50943"/>
    </source>
</evidence>
<keyword evidence="3" id="KW-0804">Transcription</keyword>
<dbReference type="InterPro" id="IPR010982">
    <property type="entry name" value="Lambda_DNA-bd_dom_sf"/>
</dbReference>
<dbReference type="InterPro" id="IPR001387">
    <property type="entry name" value="Cro/C1-type_HTH"/>
</dbReference>
<dbReference type="Proteomes" id="UP000001557">
    <property type="component" value="Chromosome"/>
</dbReference>
<keyword evidence="1" id="KW-0805">Transcription regulation</keyword>
<dbReference type="KEGG" id="sbl:Sbal_3542"/>
<protein>
    <submittedName>
        <fullName evidence="5">Putative transcriptional regulator, XRE family</fullName>
    </submittedName>
</protein>
<keyword evidence="6" id="KW-1185">Reference proteome</keyword>
<organism evidence="5 6">
    <name type="scientific">Shewanella baltica (strain OS155 / ATCC BAA-1091)</name>
    <dbReference type="NCBI Taxonomy" id="325240"/>
    <lineage>
        <taxon>Bacteria</taxon>
        <taxon>Pseudomonadati</taxon>
        <taxon>Pseudomonadota</taxon>
        <taxon>Gammaproteobacteria</taxon>
        <taxon>Alteromonadales</taxon>
        <taxon>Shewanellaceae</taxon>
        <taxon>Shewanella</taxon>
    </lineage>
</organism>
<evidence type="ECO:0000313" key="6">
    <source>
        <dbReference type="Proteomes" id="UP000001557"/>
    </source>
</evidence>
<dbReference type="SMART" id="SM00530">
    <property type="entry name" value="HTH_XRE"/>
    <property type="match status" value="1"/>
</dbReference>
<dbReference type="EMBL" id="CP000563">
    <property type="protein sequence ID" value="ABN63019.1"/>
    <property type="molecule type" value="Genomic_DNA"/>
</dbReference>
<gene>
    <name evidence="5" type="ordered locus">Sbal_3542</name>
</gene>
<dbReference type="STRING" id="325240.Sbal_3542"/>
<dbReference type="GO" id="GO:0003677">
    <property type="term" value="F:DNA binding"/>
    <property type="evidence" value="ECO:0007669"/>
    <property type="project" value="UniProtKB-KW"/>
</dbReference>
<dbReference type="RefSeq" id="WP_011847735.1">
    <property type="nucleotide sequence ID" value="NC_009052.1"/>
</dbReference>
<evidence type="ECO:0000256" key="1">
    <source>
        <dbReference type="ARBA" id="ARBA00023015"/>
    </source>
</evidence>
<dbReference type="HOGENOM" id="CLU_066192_29_4_6"/>
<sequence length="81" mass="9225">MKTLATEFGHAMRKMRKLRGLSQDELALRAEIDRSYIGRIERAEANITLDMLYKIAEVLDCEPHELLPSRASLKGQVLPKS</sequence>